<gene>
    <name evidence="2" type="ORF">C7212DRAFT_348578</name>
</gene>
<dbReference type="EMBL" id="PYWC01000137">
    <property type="protein sequence ID" value="PWW71786.1"/>
    <property type="molecule type" value="Genomic_DNA"/>
</dbReference>
<dbReference type="Proteomes" id="UP000246991">
    <property type="component" value="Unassembled WGS sequence"/>
</dbReference>
<keyword evidence="3" id="KW-1185">Reference proteome</keyword>
<reference evidence="2 3" key="1">
    <citation type="submission" date="2018-03" db="EMBL/GenBank/DDBJ databases">
        <title>Genomes of Pezizomycetes fungi and the evolution of truffles.</title>
        <authorList>
            <person name="Murat C."/>
            <person name="Payen T."/>
            <person name="Noel B."/>
            <person name="Kuo A."/>
            <person name="Martin F.M."/>
        </authorList>
    </citation>
    <scope>NUCLEOTIDE SEQUENCE [LARGE SCALE GENOMIC DNA]</scope>
    <source>
        <strain evidence="2">091103-1</strain>
    </source>
</reference>
<evidence type="ECO:0000256" key="1">
    <source>
        <dbReference type="SAM" id="MobiDB-lite"/>
    </source>
</evidence>
<dbReference type="AlphaFoldDB" id="A0A317SE12"/>
<proteinExistence type="predicted"/>
<evidence type="ECO:0000313" key="2">
    <source>
        <dbReference type="EMBL" id="PWW71786.1"/>
    </source>
</evidence>
<protein>
    <submittedName>
        <fullName evidence="2">Uncharacterized protein</fullName>
    </submittedName>
</protein>
<comment type="caution">
    <text evidence="2">The sequence shown here is derived from an EMBL/GenBank/DDBJ whole genome shotgun (WGS) entry which is preliminary data.</text>
</comment>
<organism evidence="2 3">
    <name type="scientific">Tuber magnatum</name>
    <name type="common">white Piedmont truffle</name>
    <dbReference type="NCBI Taxonomy" id="42249"/>
    <lineage>
        <taxon>Eukaryota</taxon>
        <taxon>Fungi</taxon>
        <taxon>Dikarya</taxon>
        <taxon>Ascomycota</taxon>
        <taxon>Pezizomycotina</taxon>
        <taxon>Pezizomycetes</taxon>
        <taxon>Pezizales</taxon>
        <taxon>Tuberaceae</taxon>
        <taxon>Tuber</taxon>
    </lineage>
</organism>
<accession>A0A317SE12</accession>
<name>A0A317SE12_9PEZI</name>
<feature type="region of interest" description="Disordered" evidence="1">
    <location>
        <begin position="1"/>
        <end position="144"/>
    </location>
</feature>
<evidence type="ECO:0000313" key="3">
    <source>
        <dbReference type="Proteomes" id="UP000246991"/>
    </source>
</evidence>
<sequence length="144" mass="15110">MPPVLRSRKSLPPVATPTVEQQKKPKPKRKAKQKPENAAPKHGIEKNEAGLPNESADAPAVHAQSVHQHPSPSPAQHLHVSLTPDARATRPSGGVEQRAAVIMASLDRQNSSEDQSDRAIGENPPSHGGASVTGSKRARGSGSA</sequence>